<organism evidence="3 4">
    <name type="scientific">Phytophthora nicotianae P1976</name>
    <dbReference type="NCBI Taxonomy" id="1317066"/>
    <lineage>
        <taxon>Eukaryota</taxon>
        <taxon>Sar</taxon>
        <taxon>Stramenopiles</taxon>
        <taxon>Oomycota</taxon>
        <taxon>Peronosporomycetes</taxon>
        <taxon>Peronosporales</taxon>
        <taxon>Peronosporaceae</taxon>
        <taxon>Phytophthora</taxon>
    </lineage>
</organism>
<sequence length="178" mass="18998">MRFSAFVVLLVATFLACYSNFVSSESVDEERHFHLPGLGHGHGHSHAAKIPAINNKDNVAKIAGGFLENLRTKTALTKAVKAVQASDGDEVAVRKAITAFAAAKDAVKTNDEQIAKLSSMIATTAQKNPKSWPRLRKFAKIALGATVGGYVIYLAYKLMFDRNSSGSGAMTLMPDGSA</sequence>
<name>A0A080ZT97_PHYNI</name>
<keyword evidence="1" id="KW-0812">Transmembrane</keyword>
<dbReference type="AlphaFoldDB" id="A0A080ZT97"/>
<evidence type="ECO:0000313" key="3">
    <source>
        <dbReference type="EMBL" id="ETO69858.1"/>
    </source>
</evidence>
<evidence type="ECO:0000313" key="4">
    <source>
        <dbReference type="Proteomes" id="UP000028582"/>
    </source>
</evidence>
<reference evidence="3 4" key="1">
    <citation type="submission" date="2013-11" db="EMBL/GenBank/DDBJ databases">
        <title>The Genome Sequence of Phytophthora parasitica P1976.</title>
        <authorList>
            <consortium name="The Broad Institute Genomics Platform"/>
            <person name="Russ C."/>
            <person name="Tyler B."/>
            <person name="Panabieres F."/>
            <person name="Shan W."/>
            <person name="Tripathy S."/>
            <person name="Grunwald N."/>
            <person name="Machado M."/>
            <person name="Johnson C.S."/>
            <person name="Walker B."/>
            <person name="Young S."/>
            <person name="Zeng Q."/>
            <person name="Gargeya S."/>
            <person name="Fitzgerald M."/>
            <person name="Haas B."/>
            <person name="Abouelleil A."/>
            <person name="Allen A.W."/>
            <person name="Alvarado L."/>
            <person name="Arachchi H.M."/>
            <person name="Berlin A.M."/>
            <person name="Chapman S.B."/>
            <person name="Gainer-Dewar J."/>
            <person name="Goldberg J."/>
            <person name="Griggs A."/>
            <person name="Gujja S."/>
            <person name="Hansen M."/>
            <person name="Howarth C."/>
            <person name="Imamovic A."/>
            <person name="Ireland A."/>
            <person name="Larimer J."/>
            <person name="McCowan C."/>
            <person name="Murphy C."/>
            <person name="Pearson M."/>
            <person name="Poon T.W."/>
            <person name="Priest M."/>
            <person name="Roberts A."/>
            <person name="Saif S."/>
            <person name="Shea T."/>
            <person name="Sisk P."/>
            <person name="Sykes S."/>
            <person name="Wortman J."/>
            <person name="Nusbaum C."/>
            <person name="Birren B."/>
        </authorList>
    </citation>
    <scope>NUCLEOTIDE SEQUENCE [LARGE SCALE GENOMIC DNA]</scope>
    <source>
        <strain evidence="3 4">P1976</strain>
    </source>
</reference>
<keyword evidence="2" id="KW-0732">Signal</keyword>
<evidence type="ECO:0000256" key="1">
    <source>
        <dbReference type="SAM" id="Phobius"/>
    </source>
</evidence>
<accession>A0A080ZT97</accession>
<feature type="chain" id="PRO_5001753634" description="RxLR effector protein" evidence="2">
    <location>
        <begin position="25"/>
        <end position="178"/>
    </location>
</feature>
<proteinExistence type="predicted"/>
<keyword evidence="1" id="KW-1133">Transmembrane helix</keyword>
<dbReference type="PROSITE" id="PS51257">
    <property type="entry name" value="PROKAR_LIPOPROTEIN"/>
    <property type="match status" value="1"/>
</dbReference>
<evidence type="ECO:0000256" key="2">
    <source>
        <dbReference type="SAM" id="SignalP"/>
    </source>
</evidence>
<dbReference type="Proteomes" id="UP000028582">
    <property type="component" value="Unassembled WGS sequence"/>
</dbReference>
<dbReference type="OrthoDB" id="116496at2759"/>
<evidence type="ECO:0008006" key="5">
    <source>
        <dbReference type="Google" id="ProtNLM"/>
    </source>
</evidence>
<feature type="transmembrane region" description="Helical" evidence="1">
    <location>
        <begin position="138"/>
        <end position="156"/>
    </location>
</feature>
<gene>
    <name evidence="3" type="ORF">F444_13622</name>
</gene>
<comment type="caution">
    <text evidence="3">The sequence shown here is derived from an EMBL/GenBank/DDBJ whole genome shotgun (WGS) entry which is preliminary data.</text>
</comment>
<protein>
    <recommendedName>
        <fullName evidence="5">RxLR effector protein</fullName>
    </recommendedName>
</protein>
<dbReference type="EMBL" id="ANJA01002471">
    <property type="protein sequence ID" value="ETO69858.1"/>
    <property type="molecule type" value="Genomic_DNA"/>
</dbReference>
<feature type="signal peptide" evidence="2">
    <location>
        <begin position="1"/>
        <end position="24"/>
    </location>
</feature>
<keyword evidence="1" id="KW-0472">Membrane</keyword>